<dbReference type="NCBIfam" id="NF002938">
    <property type="entry name" value="PRK03592.1"/>
    <property type="match status" value="1"/>
</dbReference>
<dbReference type="InterPro" id="IPR029058">
    <property type="entry name" value="AB_hydrolase_fold"/>
</dbReference>
<reference evidence="2 3" key="1">
    <citation type="submission" date="2019-11" db="EMBL/GenBank/DDBJ databases">
        <authorList>
            <person name="Holert J."/>
        </authorList>
    </citation>
    <scope>NUCLEOTIDE SEQUENCE [LARGE SCALE GENOMIC DNA]</scope>
    <source>
        <strain evidence="2">BC8_1</strain>
    </source>
</reference>
<evidence type="ECO:0000313" key="2">
    <source>
        <dbReference type="EMBL" id="CAA0105431.1"/>
    </source>
</evidence>
<dbReference type="Gene3D" id="3.40.50.1820">
    <property type="entry name" value="alpha/beta hydrolase"/>
    <property type="match status" value="1"/>
</dbReference>
<dbReference type="Proteomes" id="UP000430146">
    <property type="component" value="Unassembled WGS sequence"/>
</dbReference>
<dbReference type="Pfam" id="PF00561">
    <property type="entry name" value="Abhydrolase_1"/>
    <property type="match status" value="1"/>
</dbReference>
<sequence length="289" mass="32486">MNSEATSIQAKRTVDVLDSFMAYQEVGEGDPIVFLHGNPMSSFLWRNIIPHVQDLGRCIAPDLIGMGDSGRPASGDYRYATHRAYLESFCEVLDIRERVVLVGHDWGGALGFDWARSHPAAIRGIAYGETLVHPTVGDEPAERTELVKFCRSDEGEEAILFGDFLLDIFLRQSTLLPVAADVEQEYRRPWLEVGEGRRPILTWVQEVPTFGDPVDVYRVIDRYAAWMASSSVPKLLIVSTEGQLAGRHLELCRTWPNQSEITVEAKHFFQEDAAQMVGPALRRWIQGLD</sequence>
<keyword evidence="2" id="KW-0378">Hydrolase</keyword>
<dbReference type="PANTHER" id="PTHR43798">
    <property type="entry name" value="MONOACYLGLYCEROL LIPASE"/>
    <property type="match status" value="1"/>
</dbReference>
<dbReference type="PANTHER" id="PTHR43798:SF24">
    <property type="entry name" value="CIS-3-ALKYL-4-ALKYLOXETAN-2-ONE DECARBOXYLASE"/>
    <property type="match status" value="1"/>
</dbReference>
<feature type="domain" description="AB hydrolase-1" evidence="1">
    <location>
        <begin position="31"/>
        <end position="126"/>
    </location>
</feature>
<protein>
    <submittedName>
        <fullName evidence="2">Haloalkane dehalogenase</fullName>
        <ecNumber evidence="2">3.8.1.5</ecNumber>
    </submittedName>
</protein>
<dbReference type="GO" id="GO:0016020">
    <property type="term" value="C:membrane"/>
    <property type="evidence" value="ECO:0007669"/>
    <property type="project" value="TreeGrafter"/>
</dbReference>
<accession>A0A5S9PNG6</accession>
<dbReference type="AlphaFoldDB" id="A0A5S9PNG6"/>
<evidence type="ECO:0000259" key="1">
    <source>
        <dbReference type="Pfam" id="PF00561"/>
    </source>
</evidence>
<name>A0A5S9PNG6_MYCVN</name>
<dbReference type="GO" id="GO:0018786">
    <property type="term" value="F:haloalkane dehalogenase activity"/>
    <property type="evidence" value="ECO:0007669"/>
    <property type="project" value="UniProtKB-EC"/>
</dbReference>
<dbReference type="EC" id="3.8.1.5" evidence="2"/>
<evidence type="ECO:0000313" key="3">
    <source>
        <dbReference type="Proteomes" id="UP000430146"/>
    </source>
</evidence>
<dbReference type="InterPro" id="IPR000073">
    <property type="entry name" value="AB_hydrolase_1"/>
</dbReference>
<proteinExistence type="predicted"/>
<dbReference type="OrthoDB" id="812569at2"/>
<dbReference type="RefSeq" id="WP_159229829.1">
    <property type="nucleotide sequence ID" value="NZ_CACSIP010000010.1"/>
</dbReference>
<keyword evidence="3" id="KW-1185">Reference proteome</keyword>
<organism evidence="2 3">
    <name type="scientific">Mycolicibacterium vanbaalenii</name>
    <name type="common">Mycobacterium vanbaalenii</name>
    <dbReference type="NCBI Taxonomy" id="110539"/>
    <lineage>
        <taxon>Bacteria</taxon>
        <taxon>Bacillati</taxon>
        <taxon>Actinomycetota</taxon>
        <taxon>Actinomycetes</taxon>
        <taxon>Mycobacteriales</taxon>
        <taxon>Mycobacteriaceae</taxon>
        <taxon>Mycolicibacterium</taxon>
    </lineage>
</organism>
<dbReference type="SUPFAM" id="SSF53474">
    <property type="entry name" value="alpha/beta-Hydrolases"/>
    <property type="match status" value="1"/>
</dbReference>
<gene>
    <name evidence="2" type="primary">linB</name>
    <name evidence="2" type="ORF">AELLOGFF_03560</name>
</gene>
<dbReference type="EMBL" id="CACSIP010000010">
    <property type="protein sequence ID" value="CAA0105431.1"/>
    <property type="molecule type" value="Genomic_DNA"/>
</dbReference>
<dbReference type="InterPro" id="IPR050266">
    <property type="entry name" value="AB_hydrolase_sf"/>
</dbReference>